<dbReference type="Proteomes" id="UP000283269">
    <property type="component" value="Unassembled WGS sequence"/>
</dbReference>
<comment type="caution">
    <text evidence="1">The sequence shown here is derived from an EMBL/GenBank/DDBJ whole genome shotgun (WGS) entry which is preliminary data.</text>
</comment>
<dbReference type="InParanoid" id="A0A409X904"/>
<dbReference type="AlphaFoldDB" id="A0A409X904"/>
<name>A0A409X904_PSICY</name>
<keyword evidence="2" id="KW-1185">Reference proteome</keyword>
<dbReference type="EMBL" id="NHYD01002341">
    <property type="protein sequence ID" value="PPQ87210.1"/>
    <property type="molecule type" value="Genomic_DNA"/>
</dbReference>
<protein>
    <submittedName>
        <fullName evidence="1">Uncharacterized protein</fullName>
    </submittedName>
</protein>
<organism evidence="1 2">
    <name type="scientific">Psilocybe cyanescens</name>
    <dbReference type="NCBI Taxonomy" id="93625"/>
    <lineage>
        <taxon>Eukaryota</taxon>
        <taxon>Fungi</taxon>
        <taxon>Dikarya</taxon>
        <taxon>Basidiomycota</taxon>
        <taxon>Agaricomycotina</taxon>
        <taxon>Agaricomycetes</taxon>
        <taxon>Agaricomycetidae</taxon>
        <taxon>Agaricales</taxon>
        <taxon>Agaricineae</taxon>
        <taxon>Strophariaceae</taxon>
        <taxon>Psilocybe</taxon>
    </lineage>
</organism>
<sequence length="85" mass="9624">MNASVDNLRDVRRDPSKKRPFANADLATMYTTVVTLIRYLKKERSKMLTALHPARIYFKTNDSKDRSPSARGAAVVSILISPKKM</sequence>
<evidence type="ECO:0000313" key="1">
    <source>
        <dbReference type="EMBL" id="PPQ87210.1"/>
    </source>
</evidence>
<reference evidence="1 2" key="1">
    <citation type="journal article" date="2018" name="Evol. Lett.">
        <title>Horizontal gene cluster transfer increased hallucinogenic mushroom diversity.</title>
        <authorList>
            <person name="Reynolds H.T."/>
            <person name="Vijayakumar V."/>
            <person name="Gluck-Thaler E."/>
            <person name="Korotkin H.B."/>
            <person name="Matheny P.B."/>
            <person name="Slot J.C."/>
        </authorList>
    </citation>
    <scope>NUCLEOTIDE SEQUENCE [LARGE SCALE GENOMIC DNA]</scope>
    <source>
        <strain evidence="1 2">2631</strain>
    </source>
</reference>
<accession>A0A409X904</accession>
<evidence type="ECO:0000313" key="2">
    <source>
        <dbReference type="Proteomes" id="UP000283269"/>
    </source>
</evidence>
<proteinExistence type="predicted"/>
<gene>
    <name evidence="1" type="ORF">CVT25_014183</name>
</gene>